<evidence type="ECO:0000259" key="1">
    <source>
        <dbReference type="Pfam" id="PF24626"/>
    </source>
</evidence>
<evidence type="ECO:0000313" key="2">
    <source>
        <dbReference type="EMBL" id="GJS54226.1"/>
    </source>
</evidence>
<keyword evidence="2" id="KW-0695">RNA-directed DNA polymerase</keyword>
<evidence type="ECO:0000313" key="3">
    <source>
        <dbReference type="Proteomes" id="UP001151760"/>
    </source>
</evidence>
<accession>A0ABQ4WNP1</accession>
<reference evidence="2" key="1">
    <citation type="journal article" date="2022" name="Int. J. Mol. Sci.">
        <title>Draft Genome of Tanacetum Coccineum: Genomic Comparison of Closely Related Tanacetum-Family Plants.</title>
        <authorList>
            <person name="Yamashiro T."/>
            <person name="Shiraishi A."/>
            <person name="Nakayama K."/>
            <person name="Satake H."/>
        </authorList>
    </citation>
    <scope>NUCLEOTIDE SEQUENCE</scope>
</reference>
<keyword evidence="2" id="KW-0548">Nucleotidyltransferase</keyword>
<gene>
    <name evidence="2" type="ORF">Tco_0627588</name>
</gene>
<dbReference type="Pfam" id="PF24626">
    <property type="entry name" value="SH3_Tf2-1"/>
    <property type="match status" value="1"/>
</dbReference>
<dbReference type="PANTHER" id="PTHR46148">
    <property type="entry name" value="CHROMO DOMAIN-CONTAINING PROTEIN"/>
    <property type="match status" value="1"/>
</dbReference>
<reference evidence="2" key="2">
    <citation type="submission" date="2022-01" db="EMBL/GenBank/DDBJ databases">
        <authorList>
            <person name="Yamashiro T."/>
            <person name="Shiraishi A."/>
            <person name="Satake H."/>
            <person name="Nakayama K."/>
        </authorList>
    </citation>
    <scope>NUCLEOTIDE SEQUENCE</scope>
</reference>
<organism evidence="2 3">
    <name type="scientific">Tanacetum coccineum</name>
    <dbReference type="NCBI Taxonomy" id="301880"/>
    <lineage>
        <taxon>Eukaryota</taxon>
        <taxon>Viridiplantae</taxon>
        <taxon>Streptophyta</taxon>
        <taxon>Embryophyta</taxon>
        <taxon>Tracheophyta</taxon>
        <taxon>Spermatophyta</taxon>
        <taxon>Magnoliopsida</taxon>
        <taxon>eudicotyledons</taxon>
        <taxon>Gunneridae</taxon>
        <taxon>Pentapetalae</taxon>
        <taxon>asterids</taxon>
        <taxon>campanulids</taxon>
        <taxon>Asterales</taxon>
        <taxon>Asteraceae</taxon>
        <taxon>Asteroideae</taxon>
        <taxon>Anthemideae</taxon>
        <taxon>Anthemidinae</taxon>
        <taxon>Tanacetum</taxon>
    </lineage>
</organism>
<keyword evidence="2" id="KW-0808">Transferase</keyword>
<sequence>MYYDLGDIYWWPRMKKDITLYVSKCLTFSKIKDKHQRPSGLLQQRNIREWKRERIAMDFITKLLRNGSGHDAIWVIVDRLTKSTHFLPIREDFKMDRKPLEFSVGDHVLLKVSPWNGVVRFGKMGKLAPEYVRPFEIIERISPVAYRLRLPQELNGVDDTFHVSNLKKCLDDPTLQIPLDEIQVDAKLNFVEELVEILEREFKKLQQRHFNKSALTKCHSASSELQVKMDKKALMEQGIMSPIGAGKLAASCCTLVRFPTLKAFEIEECPKKYPTSALASNLPR</sequence>
<dbReference type="PANTHER" id="PTHR46148:SF59">
    <property type="entry name" value="NUCLEOTIDYLTRANSFERASE, RIBONUCLEASE H"/>
    <property type="match status" value="1"/>
</dbReference>
<dbReference type="InterPro" id="IPR056924">
    <property type="entry name" value="SH3_Tf2-1"/>
</dbReference>
<proteinExistence type="predicted"/>
<dbReference type="Proteomes" id="UP001151760">
    <property type="component" value="Unassembled WGS sequence"/>
</dbReference>
<dbReference type="Gene3D" id="1.10.340.70">
    <property type="match status" value="1"/>
</dbReference>
<feature type="domain" description="Tf2-1-like SH3-like" evidence="1">
    <location>
        <begin position="105"/>
        <end position="169"/>
    </location>
</feature>
<comment type="caution">
    <text evidence="2">The sequence shown here is derived from an EMBL/GenBank/DDBJ whole genome shotgun (WGS) entry which is preliminary data.</text>
</comment>
<dbReference type="EMBL" id="BQNB010008781">
    <property type="protein sequence ID" value="GJS54226.1"/>
    <property type="molecule type" value="Genomic_DNA"/>
</dbReference>
<protein>
    <submittedName>
        <fullName evidence="2">Reverse transcriptase domain-containing protein</fullName>
    </submittedName>
</protein>
<keyword evidence="3" id="KW-1185">Reference proteome</keyword>
<dbReference type="GO" id="GO:0003964">
    <property type="term" value="F:RNA-directed DNA polymerase activity"/>
    <property type="evidence" value="ECO:0007669"/>
    <property type="project" value="UniProtKB-KW"/>
</dbReference>
<name>A0ABQ4WNP1_9ASTR</name>